<reference evidence="1 2" key="1">
    <citation type="journal article" date="2019" name="Sci. Rep.">
        <title>Orb-weaving spider Araneus ventricosus genome elucidates the spidroin gene catalogue.</title>
        <authorList>
            <person name="Kono N."/>
            <person name="Nakamura H."/>
            <person name="Ohtoshi R."/>
            <person name="Moran D.A.P."/>
            <person name="Shinohara A."/>
            <person name="Yoshida Y."/>
            <person name="Fujiwara M."/>
            <person name="Mori M."/>
            <person name="Tomita M."/>
            <person name="Arakawa K."/>
        </authorList>
    </citation>
    <scope>NUCLEOTIDE SEQUENCE [LARGE SCALE GENOMIC DNA]</scope>
</reference>
<comment type="caution">
    <text evidence="1">The sequence shown here is derived from an EMBL/GenBank/DDBJ whole genome shotgun (WGS) entry which is preliminary data.</text>
</comment>
<dbReference type="Proteomes" id="UP000499080">
    <property type="component" value="Unassembled WGS sequence"/>
</dbReference>
<gene>
    <name evidence="1" type="ORF">AVEN_214615_1</name>
</gene>
<accession>A0A4Y2GLY8</accession>
<evidence type="ECO:0000313" key="2">
    <source>
        <dbReference type="Proteomes" id="UP000499080"/>
    </source>
</evidence>
<protein>
    <submittedName>
        <fullName evidence="1">Uncharacterized protein</fullName>
    </submittedName>
</protein>
<dbReference type="AlphaFoldDB" id="A0A4Y2GLY8"/>
<evidence type="ECO:0000313" key="1">
    <source>
        <dbReference type="EMBL" id="GBM54640.1"/>
    </source>
</evidence>
<keyword evidence="2" id="KW-1185">Reference proteome</keyword>
<proteinExistence type="predicted"/>
<dbReference type="EMBL" id="BGPR01001468">
    <property type="protein sequence ID" value="GBM54640.1"/>
    <property type="molecule type" value="Genomic_DNA"/>
</dbReference>
<sequence>MSSGLGLPLPNYNVECLRKRIWGKIDEHCTKHFVKDFTENEFGHVCDRLCFLKDLTPTSKNEKFLSVLRAESTDKDVEAFSLCGSCKRSLYNSKMPPL</sequence>
<name>A0A4Y2GLY8_ARAVE</name>
<organism evidence="1 2">
    <name type="scientific">Araneus ventricosus</name>
    <name type="common">Orbweaver spider</name>
    <name type="synonym">Epeira ventricosa</name>
    <dbReference type="NCBI Taxonomy" id="182803"/>
    <lineage>
        <taxon>Eukaryota</taxon>
        <taxon>Metazoa</taxon>
        <taxon>Ecdysozoa</taxon>
        <taxon>Arthropoda</taxon>
        <taxon>Chelicerata</taxon>
        <taxon>Arachnida</taxon>
        <taxon>Araneae</taxon>
        <taxon>Araneomorphae</taxon>
        <taxon>Entelegynae</taxon>
        <taxon>Araneoidea</taxon>
        <taxon>Araneidae</taxon>
        <taxon>Araneus</taxon>
    </lineage>
</organism>